<dbReference type="InParanoid" id="A0A4S2MYI5"/>
<reference evidence="1 2" key="1">
    <citation type="submission" date="2019-04" db="EMBL/GenBank/DDBJ databases">
        <title>Comparative genomics and transcriptomics to analyze fruiting body development in filamentous ascomycetes.</title>
        <authorList>
            <consortium name="DOE Joint Genome Institute"/>
            <person name="Lutkenhaus R."/>
            <person name="Traeger S."/>
            <person name="Breuer J."/>
            <person name="Kuo A."/>
            <person name="Lipzen A."/>
            <person name="Pangilinan J."/>
            <person name="Dilworth D."/>
            <person name="Sandor L."/>
            <person name="Poggeler S."/>
            <person name="Barry K."/>
            <person name="Grigoriev I.V."/>
            <person name="Nowrousian M."/>
        </authorList>
    </citation>
    <scope>NUCLEOTIDE SEQUENCE [LARGE SCALE GENOMIC DNA]</scope>
    <source>
        <strain evidence="1 2">CBS 389.68</strain>
    </source>
</reference>
<accession>A0A4S2MYI5</accession>
<evidence type="ECO:0000313" key="1">
    <source>
        <dbReference type="EMBL" id="TGZ81790.1"/>
    </source>
</evidence>
<sequence length="116" mass="12155">MGVSGFPFLLASSVNLPPLPHPQAASTNPHLVLESFATHHATAPAAAAAAPPPVVDLSCVCVPCHLSSLPLDCPSSDTLLRDVNSFPSEKFILPARYIFYRASPLSSRCDGSDTSL</sequence>
<protein>
    <submittedName>
        <fullName evidence="1">Uncharacterized protein</fullName>
    </submittedName>
</protein>
<proteinExistence type="predicted"/>
<name>A0A4S2MYI5_9PEZI</name>
<keyword evidence="2" id="KW-1185">Reference proteome</keyword>
<gene>
    <name evidence="1" type="ORF">EX30DRAFT_232955</name>
</gene>
<dbReference type="Proteomes" id="UP000298138">
    <property type="component" value="Unassembled WGS sequence"/>
</dbReference>
<evidence type="ECO:0000313" key="2">
    <source>
        <dbReference type="Proteomes" id="UP000298138"/>
    </source>
</evidence>
<organism evidence="1 2">
    <name type="scientific">Ascodesmis nigricans</name>
    <dbReference type="NCBI Taxonomy" id="341454"/>
    <lineage>
        <taxon>Eukaryota</taxon>
        <taxon>Fungi</taxon>
        <taxon>Dikarya</taxon>
        <taxon>Ascomycota</taxon>
        <taxon>Pezizomycotina</taxon>
        <taxon>Pezizomycetes</taxon>
        <taxon>Pezizales</taxon>
        <taxon>Ascodesmidaceae</taxon>
        <taxon>Ascodesmis</taxon>
    </lineage>
</organism>
<dbReference type="AlphaFoldDB" id="A0A4S2MYI5"/>
<dbReference type="EMBL" id="ML220117">
    <property type="protein sequence ID" value="TGZ81790.1"/>
    <property type="molecule type" value="Genomic_DNA"/>
</dbReference>